<keyword evidence="1" id="KW-0805">Transcription regulation</keyword>
<dbReference type="InterPro" id="IPR027353">
    <property type="entry name" value="NET_dom"/>
</dbReference>
<name>A0A8T3CCW1_DENNO</name>
<evidence type="ECO:0000313" key="4">
    <source>
        <dbReference type="EMBL" id="KAI0529565.1"/>
    </source>
</evidence>
<accession>A0A8T3CCW1</accession>
<dbReference type="InterPro" id="IPR038336">
    <property type="entry name" value="NET_sf"/>
</dbReference>
<keyword evidence="5" id="KW-1185">Reference proteome</keyword>
<evidence type="ECO:0000256" key="1">
    <source>
        <dbReference type="ARBA" id="ARBA00023015"/>
    </source>
</evidence>
<organism evidence="4 5">
    <name type="scientific">Dendrobium nobile</name>
    <name type="common">Orchid</name>
    <dbReference type="NCBI Taxonomy" id="94219"/>
    <lineage>
        <taxon>Eukaryota</taxon>
        <taxon>Viridiplantae</taxon>
        <taxon>Streptophyta</taxon>
        <taxon>Embryophyta</taxon>
        <taxon>Tracheophyta</taxon>
        <taxon>Spermatophyta</taxon>
        <taxon>Magnoliopsida</taxon>
        <taxon>Liliopsida</taxon>
        <taxon>Asparagales</taxon>
        <taxon>Orchidaceae</taxon>
        <taxon>Epidendroideae</taxon>
        <taxon>Malaxideae</taxon>
        <taxon>Dendrobiinae</taxon>
        <taxon>Dendrobium</taxon>
    </lineage>
</organism>
<gene>
    <name evidence="4" type="ORF">KFK09_002117</name>
</gene>
<evidence type="ECO:0000256" key="2">
    <source>
        <dbReference type="ARBA" id="ARBA00023163"/>
    </source>
</evidence>
<dbReference type="Pfam" id="PF17035">
    <property type="entry name" value="BET"/>
    <property type="match status" value="1"/>
</dbReference>
<reference evidence="4" key="1">
    <citation type="journal article" date="2022" name="Front. Genet.">
        <title>Chromosome-Scale Assembly of the Dendrobium nobile Genome Provides Insights Into the Molecular Mechanism of the Biosynthesis of the Medicinal Active Ingredient of Dendrobium.</title>
        <authorList>
            <person name="Xu Q."/>
            <person name="Niu S.-C."/>
            <person name="Li K.-L."/>
            <person name="Zheng P.-J."/>
            <person name="Zhang X.-J."/>
            <person name="Jia Y."/>
            <person name="Liu Y."/>
            <person name="Niu Y.-X."/>
            <person name="Yu L.-H."/>
            <person name="Chen D.-F."/>
            <person name="Zhang G.-Q."/>
        </authorList>
    </citation>
    <scope>NUCLEOTIDE SEQUENCE</scope>
    <source>
        <tissue evidence="4">Leaf</tissue>
    </source>
</reference>
<dbReference type="PROSITE" id="PS51525">
    <property type="entry name" value="NET"/>
    <property type="match status" value="1"/>
</dbReference>
<dbReference type="Gene3D" id="1.20.1270.220">
    <property type="match status" value="1"/>
</dbReference>
<sequence>MSNEAGPNLIGYFKHLTLELLMDSEMLQLPFPEFKKERLKAILNESVNFLTRETDRINDQIITKLHMDLDLSNKEKLSRHSHKSDERIHDCSRKRKASSIASMDCGSANNHIYNPVGKVYNDTQDLQGNAEIGKDLQKCPVELQAELDKMEQDLEEFINIIFSKCRPMSSAEKEQLGRQMKKLPEKAFDRVVEIVLRNKPSEAEPSEVFVDLETQDNVTLWRLYYYVQTVLEANKQSNRSPIPFPLM</sequence>
<dbReference type="PANTHER" id="PTHR45926">
    <property type="entry name" value="OSJNBA0053K19.4 PROTEIN"/>
    <property type="match status" value="1"/>
</dbReference>
<protein>
    <recommendedName>
        <fullName evidence="3">NET domain-containing protein</fullName>
    </recommendedName>
</protein>
<dbReference type="Proteomes" id="UP000829196">
    <property type="component" value="Unassembled WGS sequence"/>
</dbReference>
<keyword evidence="2" id="KW-0804">Transcription</keyword>
<proteinExistence type="predicted"/>
<dbReference type="EMBL" id="JAGYWB010000002">
    <property type="protein sequence ID" value="KAI0529565.1"/>
    <property type="molecule type" value="Genomic_DNA"/>
</dbReference>
<evidence type="ECO:0000313" key="5">
    <source>
        <dbReference type="Proteomes" id="UP000829196"/>
    </source>
</evidence>
<dbReference type="AlphaFoldDB" id="A0A8T3CCW1"/>
<feature type="domain" description="NET" evidence="3">
    <location>
        <begin position="158"/>
        <end position="238"/>
    </location>
</feature>
<evidence type="ECO:0000259" key="3">
    <source>
        <dbReference type="PROSITE" id="PS51525"/>
    </source>
</evidence>
<comment type="caution">
    <text evidence="4">The sequence shown here is derived from an EMBL/GenBank/DDBJ whole genome shotgun (WGS) entry which is preliminary data.</text>
</comment>
<dbReference type="SMR" id="A0A8T3CCW1"/>
<dbReference type="OrthoDB" id="21449at2759"/>